<feature type="transmembrane region" description="Helical" evidence="7">
    <location>
        <begin position="15"/>
        <end position="33"/>
    </location>
</feature>
<evidence type="ECO:0000256" key="1">
    <source>
        <dbReference type="ARBA" id="ARBA00000085"/>
    </source>
</evidence>
<gene>
    <name evidence="12" type="ORF">EGN73_12245</name>
</gene>
<feature type="domain" description="PAS" evidence="9">
    <location>
        <begin position="296"/>
        <end position="368"/>
    </location>
</feature>
<evidence type="ECO:0000256" key="3">
    <source>
        <dbReference type="ARBA" id="ARBA00022553"/>
    </source>
</evidence>
<evidence type="ECO:0000259" key="9">
    <source>
        <dbReference type="PROSITE" id="PS50112"/>
    </source>
</evidence>
<keyword evidence="7" id="KW-0812">Transmembrane</keyword>
<feature type="domain" description="Histidine kinase" evidence="8">
    <location>
        <begin position="449"/>
        <end position="662"/>
    </location>
</feature>
<name>A0A951IYA2_9BACT</name>
<dbReference type="PANTHER" id="PTHR43304:SF1">
    <property type="entry name" value="PAC DOMAIN-CONTAINING PROTEIN"/>
    <property type="match status" value="1"/>
</dbReference>
<dbReference type="RefSeq" id="WP_219290086.1">
    <property type="nucleotide sequence ID" value="NZ_RPHB01000005.1"/>
</dbReference>
<feature type="domain" description="CHASE" evidence="11">
    <location>
        <begin position="109"/>
        <end position="185"/>
    </location>
</feature>
<sequence>MDKSYFRIFYQNPKITGVLAFLTSLFITQFLTFKEVQLIRYSEEQVTSEQTNLISKRIVNSLTSAISAAQTLSYIESRYGTEDFDEVAKEILENNPNLDVIQLLRGGEIIKVYPLEGNEIVLGYDILNDPSRSREAIRARDQKEVFFAGPFELRQGGVGIVGRLPIFKNEDFWGFSAVIIYLETFQLLIGLEDEIKEKFYVQLSKLNPETGEEENFLPEEDRANLSRIIETEFIDWGDWKLTVQLRKSSAWSTKSLAIVLRVLLSMGLGIVAWYLANIPAILEKKVNKQSRKLSLSNERFKYATRATSDAIWDWNLKEDKVYRSKNFEKLFGYKRSELNSNNNFWDAHIHPEDLKAVNANLKRIFESESDYWEQEFRFLKSDGTYAYVIDKGIIIRDKDDQPVRVIGATQDLTKIKASESELIKLSEELQSRARELELSNEELEKFAYTVSHDLQEPLRMISSFLKLLEKKYGNLLDEKGQQYIHFASEGAVRMRQIILDLLEYSMAGNVGQKEKVCLMEVLADIKMLHRNVILEKNAKLIYGQLPEIIASKAPMRQLFLNIIDNSLKYSKADQSPEINIEVKEDENYWQFGISDNGIGIDPIYHHQVFNIFQRLHTKEEFTGTGIGLAICKKIVETHQGKIWIESTVDIGTSIFFTIRKTEEEKN</sequence>
<evidence type="ECO:0000256" key="5">
    <source>
        <dbReference type="ARBA" id="ARBA00022777"/>
    </source>
</evidence>
<dbReference type="CDD" id="cd00130">
    <property type="entry name" value="PAS"/>
    <property type="match status" value="1"/>
</dbReference>
<evidence type="ECO:0000313" key="12">
    <source>
        <dbReference type="EMBL" id="MBW3468577.1"/>
    </source>
</evidence>
<dbReference type="Pfam" id="PF08447">
    <property type="entry name" value="PAS_3"/>
    <property type="match status" value="1"/>
</dbReference>
<dbReference type="NCBIfam" id="TIGR00229">
    <property type="entry name" value="sensory_box"/>
    <property type="match status" value="1"/>
</dbReference>
<dbReference type="Proteomes" id="UP000727490">
    <property type="component" value="Unassembled WGS sequence"/>
</dbReference>
<evidence type="ECO:0000313" key="13">
    <source>
        <dbReference type="Proteomes" id="UP000727490"/>
    </source>
</evidence>
<evidence type="ECO:0000256" key="4">
    <source>
        <dbReference type="ARBA" id="ARBA00022679"/>
    </source>
</evidence>
<evidence type="ECO:0000256" key="2">
    <source>
        <dbReference type="ARBA" id="ARBA00012438"/>
    </source>
</evidence>
<evidence type="ECO:0000256" key="6">
    <source>
        <dbReference type="SAM" id="Coils"/>
    </source>
</evidence>
<feature type="transmembrane region" description="Helical" evidence="7">
    <location>
        <begin position="256"/>
        <end position="276"/>
    </location>
</feature>
<accession>A0A951IYA2</accession>
<dbReference type="InterPro" id="IPR006189">
    <property type="entry name" value="CHASE_dom"/>
</dbReference>
<dbReference type="InterPro" id="IPR013655">
    <property type="entry name" value="PAS_fold_3"/>
</dbReference>
<keyword evidence="5" id="KW-0418">Kinase</keyword>
<keyword evidence="13" id="KW-1185">Reference proteome</keyword>
<dbReference type="PROSITE" id="PS50839">
    <property type="entry name" value="CHASE"/>
    <property type="match status" value="1"/>
</dbReference>
<dbReference type="SMART" id="SM00091">
    <property type="entry name" value="PAS"/>
    <property type="match status" value="1"/>
</dbReference>
<dbReference type="GO" id="GO:0000155">
    <property type="term" value="F:phosphorelay sensor kinase activity"/>
    <property type="evidence" value="ECO:0007669"/>
    <property type="project" value="InterPro"/>
</dbReference>
<dbReference type="EC" id="2.7.13.3" evidence="2"/>
<organism evidence="12 13">
    <name type="scientific">Arthrospiribacter ruber</name>
    <dbReference type="NCBI Taxonomy" id="2487934"/>
    <lineage>
        <taxon>Bacteria</taxon>
        <taxon>Pseudomonadati</taxon>
        <taxon>Bacteroidota</taxon>
        <taxon>Cytophagia</taxon>
        <taxon>Cytophagales</taxon>
        <taxon>Cyclobacteriaceae</taxon>
        <taxon>Arthrospiribacter</taxon>
    </lineage>
</organism>
<comment type="catalytic activity">
    <reaction evidence="1">
        <text>ATP + protein L-histidine = ADP + protein N-phospho-L-histidine.</text>
        <dbReference type="EC" id="2.7.13.3"/>
    </reaction>
</comment>
<evidence type="ECO:0000259" key="11">
    <source>
        <dbReference type="PROSITE" id="PS50839"/>
    </source>
</evidence>
<dbReference type="FunFam" id="3.30.565.10:FF:000006">
    <property type="entry name" value="Sensor histidine kinase WalK"/>
    <property type="match status" value="1"/>
</dbReference>
<dbReference type="InterPro" id="IPR001610">
    <property type="entry name" value="PAC"/>
</dbReference>
<dbReference type="InterPro" id="IPR000700">
    <property type="entry name" value="PAS-assoc_C"/>
</dbReference>
<dbReference type="AlphaFoldDB" id="A0A951IYA2"/>
<dbReference type="PROSITE" id="PS50113">
    <property type="entry name" value="PAC"/>
    <property type="match status" value="1"/>
</dbReference>
<dbReference type="EMBL" id="RPHB01000005">
    <property type="protein sequence ID" value="MBW3468577.1"/>
    <property type="molecule type" value="Genomic_DNA"/>
</dbReference>
<evidence type="ECO:0000259" key="10">
    <source>
        <dbReference type="PROSITE" id="PS50113"/>
    </source>
</evidence>
<keyword evidence="6" id="KW-0175">Coiled coil</keyword>
<dbReference type="PROSITE" id="PS50109">
    <property type="entry name" value="HIS_KIN"/>
    <property type="match status" value="1"/>
</dbReference>
<dbReference type="Pfam" id="PF02518">
    <property type="entry name" value="HATPase_c"/>
    <property type="match status" value="1"/>
</dbReference>
<keyword evidence="4" id="KW-0808">Transferase</keyword>
<dbReference type="PANTHER" id="PTHR43304">
    <property type="entry name" value="PHYTOCHROME-LIKE PROTEIN CPH1"/>
    <property type="match status" value="1"/>
</dbReference>
<dbReference type="InterPro" id="IPR005467">
    <property type="entry name" value="His_kinase_dom"/>
</dbReference>
<keyword evidence="3" id="KW-0597">Phosphoprotein</keyword>
<dbReference type="Pfam" id="PF00512">
    <property type="entry name" value="HisKA"/>
    <property type="match status" value="1"/>
</dbReference>
<dbReference type="SMART" id="SM00387">
    <property type="entry name" value="HATPase_c"/>
    <property type="match status" value="1"/>
</dbReference>
<dbReference type="InterPro" id="IPR003594">
    <property type="entry name" value="HATPase_dom"/>
</dbReference>
<dbReference type="Pfam" id="PF03924">
    <property type="entry name" value="CHASE"/>
    <property type="match status" value="1"/>
</dbReference>
<dbReference type="InterPro" id="IPR000014">
    <property type="entry name" value="PAS"/>
</dbReference>
<protein>
    <recommendedName>
        <fullName evidence="2">histidine kinase</fullName>
        <ecNumber evidence="2">2.7.13.3</ecNumber>
    </recommendedName>
</protein>
<evidence type="ECO:0000259" key="8">
    <source>
        <dbReference type="PROSITE" id="PS50109"/>
    </source>
</evidence>
<dbReference type="PROSITE" id="PS50112">
    <property type="entry name" value="PAS"/>
    <property type="match status" value="1"/>
</dbReference>
<comment type="caution">
    <text evidence="12">The sequence shown here is derived from an EMBL/GenBank/DDBJ whole genome shotgun (WGS) entry which is preliminary data.</text>
</comment>
<feature type="domain" description="PAC" evidence="10">
    <location>
        <begin position="372"/>
        <end position="424"/>
    </location>
</feature>
<reference evidence="12 13" key="1">
    <citation type="journal article" date="2020" name="Syst. Appl. Microbiol.">
        <title>Arthrospiribacter ruber gen. nov., sp. nov., a novel bacterium isolated from Arthrospira cultures.</title>
        <authorList>
            <person name="Waleron M."/>
            <person name="Misztak A."/>
            <person name="Waleron M.M."/>
            <person name="Furmaniak M."/>
            <person name="Mrozik A."/>
            <person name="Waleron K."/>
        </authorList>
    </citation>
    <scope>NUCLEOTIDE SEQUENCE [LARGE SCALE GENOMIC DNA]</scope>
    <source>
        <strain evidence="12 13">DPMB0001</strain>
    </source>
</reference>
<feature type="coiled-coil region" evidence="6">
    <location>
        <begin position="415"/>
        <end position="446"/>
    </location>
</feature>
<evidence type="ECO:0000256" key="7">
    <source>
        <dbReference type="SAM" id="Phobius"/>
    </source>
</evidence>
<keyword evidence="7" id="KW-1133">Transmembrane helix</keyword>
<dbReference type="SMART" id="SM01079">
    <property type="entry name" value="CHASE"/>
    <property type="match status" value="1"/>
</dbReference>
<dbReference type="SMART" id="SM00388">
    <property type="entry name" value="HisKA"/>
    <property type="match status" value="1"/>
</dbReference>
<dbReference type="CDD" id="cd00082">
    <property type="entry name" value="HisKA"/>
    <property type="match status" value="1"/>
</dbReference>
<dbReference type="SMART" id="SM00086">
    <property type="entry name" value="PAC"/>
    <property type="match status" value="1"/>
</dbReference>
<dbReference type="InterPro" id="IPR003661">
    <property type="entry name" value="HisK_dim/P_dom"/>
</dbReference>
<dbReference type="InterPro" id="IPR052162">
    <property type="entry name" value="Sensor_kinase/Photoreceptor"/>
</dbReference>
<keyword evidence="7" id="KW-0472">Membrane</keyword>
<proteinExistence type="predicted"/>